<evidence type="ECO:0000259" key="6">
    <source>
        <dbReference type="Pfam" id="PF13086"/>
    </source>
</evidence>
<dbReference type="Pfam" id="PF13086">
    <property type="entry name" value="AAA_11"/>
    <property type="match status" value="2"/>
</dbReference>
<dbReference type="Pfam" id="PF13087">
    <property type="entry name" value="AAA_12"/>
    <property type="match status" value="1"/>
</dbReference>
<organism evidence="9 10">
    <name type="scientific">Sulfoacidibacillus thermotolerans</name>
    <name type="common">Acidibacillus sulfuroxidans</name>
    <dbReference type="NCBI Taxonomy" id="1765684"/>
    <lineage>
        <taxon>Bacteria</taxon>
        <taxon>Bacillati</taxon>
        <taxon>Bacillota</taxon>
        <taxon>Bacilli</taxon>
        <taxon>Bacillales</taxon>
        <taxon>Alicyclobacillaceae</taxon>
        <taxon>Sulfoacidibacillus</taxon>
    </lineage>
</organism>
<dbReference type="GO" id="GO:0005524">
    <property type="term" value="F:ATP binding"/>
    <property type="evidence" value="ECO:0007669"/>
    <property type="project" value="UniProtKB-KW"/>
</dbReference>
<dbReference type="Proteomes" id="UP000245380">
    <property type="component" value="Unassembled WGS sequence"/>
</dbReference>
<keyword evidence="4 9" id="KW-0347">Helicase</keyword>
<keyword evidence="2" id="KW-0547">Nucleotide-binding</keyword>
<name>A0A2U3D6U3_SULT2</name>
<dbReference type="RefSeq" id="WP_109431247.1">
    <property type="nucleotide sequence ID" value="NZ_MPDK01000021.1"/>
</dbReference>
<evidence type="ECO:0000256" key="1">
    <source>
        <dbReference type="ARBA" id="ARBA00007913"/>
    </source>
</evidence>
<dbReference type="Gene3D" id="3.40.50.300">
    <property type="entry name" value="P-loop containing nucleotide triphosphate hydrolases"/>
    <property type="match status" value="3"/>
</dbReference>
<keyword evidence="3" id="KW-0378">Hydrolase</keyword>
<protein>
    <submittedName>
        <fullName evidence="9">DNA helicase</fullName>
    </submittedName>
</protein>
<feature type="domain" description="DNA2/NAM7 helicase helicase" evidence="6">
    <location>
        <begin position="864"/>
        <end position="990"/>
    </location>
</feature>
<keyword evidence="10" id="KW-1185">Reference proteome</keyword>
<comment type="similarity">
    <text evidence="1">Belongs to the DNA2/NAM7 helicase family.</text>
</comment>
<dbReference type="InterPro" id="IPR041677">
    <property type="entry name" value="DNA2/NAM7_AAA_11"/>
</dbReference>
<sequence length="1395" mass="160207">MQDLLELYRDRLTDLTKRNTSLRLLKLTNKNHADVFSLATEESKDNPIRVAEEVIMQKSQIVLISAVGQSNDDFVVNQKFTTLKREIDLIEQETGANTFHVAYAFLEGTVGEDFYRSPILLYPAHIAKRKVQGVPHWVIELDAENPPFLNPVLDLALNRFLGVNLGEAVQSVGEEIPTADVLAWVQSVFSAAKLKLSPSSSTLAPFKSLSSKDIPTGKVALQLQPYMIFGKFRQSTSNLLVDYEELLKNPPSEGLLYRLLNEEPAEGQLAEVKSDILNEQKEYGTYFVLDTDASQEAAVIASRERDGLIVHGPPGTGKSQVIVNLVADHLARGQKVLVVCQKPVALEVVYNRLASINLNHQVTLVHDVHRDKAAVYGKIGSILQREISTGITELERLSNEMDVLADKLNSIANSLHADRPFGKTLRYLYANAKWDPNLMIVVSDLANGMTYEELQKRLLEIRSILALMQKFDHANYAWARRKSFAKFGNQHHMELEEVSKRLCVAVERGNEIRIQFELPNTPQYLVQNRETLIGLKQAVQILGRSNLFKHVHMFYFDEDKEFEHSDQIARVKQVFQMITQQLKRAQELGAPITHMSETEAKDWAKKIDDFLALQQKITRFVSFSWYVLKREVQTYCTKSGVLFDSKSVLKYRQSIESYLIFQSLRERIAKLHFYSDVPVVNDVDTWEEWNRQKQHAMEFLDKYVEAQGCFDKWLPDLVTKEDLDKLANGQFTTLVESLLEIVDLSERISQDLQILKQYLSDDTVSELREMVDQGIFHVSRFAELAEGARNFDSLQRLDQMKENLDGINQKLIERCREKAPLESTPSASELWNEIIENSFLHTWIDTVEATDKHMSDVSTELFEQWRSRYSSLLREKRRLVPEWIDRQLALEVSNVRGQVRTTLKHEASKKRQIKPLRKVLRDYTSDVLKLVPCWLCTPEAVSAIFPVESGLFDLVIFDEASQCPVENAIPAIYRGKQVVVAGDEKQLPPTNLFRISDDDESEDEDEEFVRDNHRKASHLLDWSKSNMADQWLTWHYRSANDALIHFSNYAFYGKRMQTAPIVGFGKEKPIEFIRVNGKWIGQRNQEEAERIADLVVDILQHDESNPTLGIITFNSNQAELINDVLDNRGHDDPALHNLIEQARTRKEGDQFVGLFVKNIENVQGDERDIILFSVAYAKDQDGKMVSQFGTLSQDMGENRLNVAITRARLKVYIVCSFEPSEWTRVETYSRGPKLLKRYLEYAKAISDGDERRVDMVLEKILDATAVQSIENVSIYDSAFEEEVATALRNLGYTVQTQVGFSGYRIDLAIVHPDDPECFILGVECDGAMYHSSRVARERDLYRQRFLEQQGWSIYRVWSRNWWKTRQGEIEKIQREVERLRGGSRAQVKEFLRNSI</sequence>
<dbReference type="InterPro" id="IPR027417">
    <property type="entry name" value="P-loop_NTPase"/>
</dbReference>
<proteinExistence type="inferred from homology"/>
<evidence type="ECO:0000313" key="10">
    <source>
        <dbReference type="Proteomes" id="UP000245380"/>
    </source>
</evidence>
<feature type="domain" description="DNA2/NAM7 helicase-like C-terminal" evidence="7">
    <location>
        <begin position="1027"/>
        <end position="1216"/>
    </location>
</feature>
<evidence type="ECO:0000259" key="7">
    <source>
        <dbReference type="Pfam" id="PF13087"/>
    </source>
</evidence>
<comment type="caution">
    <text evidence="9">The sequence shown here is derived from an EMBL/GenBank/DDBJ whole genome shotgun (WGS) entry which is preliminary data.</text>
</comment>
<evidence type="ECO:0000256" key="2">
    <source>
        <dbReference type="ARBA" id="ARBA00022741"/>
    </source>
</evidence>
<accession>A0A2U3D6U3</accession>
<dbReference type="OrthoDB" id="9757917at2"/>
<dbReference type="FunFam" id="3.40.960.10:FF:000002">
    <property type="entry name" value="DNA helicase related protein"/>
    <property type="match status" value="1"/>
</dbReference>
<feature type="domain" description="DNA2/NAM7 helicase helicase" evidence="6">
    <location>
        <begin position="291"/>
        <end position="360"/>
    </location>
</feature>
<dbReference type="Gene3D" id="3.40.960.10">
    <property type="entry name" value="VSR Endonuclease"/>
    <property type="match status" value="1"/>
</dbReference>
<evidence type="ECO:0000313" key="9">
    <source>
        <dbReference type="EMBL" id="PWI56998.1"/>
    </source>
</evidence>
<dbReference type="GO" id="GO:0016787">
    <property type="term" value="F:hydrolase activity"/>
    <property type="evidence" value="ECO:0007669"/>
    <property type="project" value="UniProtKB-KW"/>
</dbReference>
<dbReference type="InterPro" id="IPR025103">
    <property type="entry name" value="DUF4011"/>
</dbReference>
<evidence type="ECO:0000256" key="3">
    <source>
        <dbReference type="ARBA" id="ARBA00022801"/>
    </source>
</evidence>
<dbReference type="SUPFAM" id="SSF52980">
    <property type="entry name" value="Restriction endonuclease-like"/>
    <property type="match status" value="1"/>
</dbReference>
<dbReference type="InterPro" id="IPR047187">
    <property type="entry name" value="SF1_C_Upf1"/>
</dbReference>
<dbReference type="PANTHER" id="PTHR43788:SF8">
    <property type="entry name" value="DNA-BINDING PROTEIN SMUBP-2"/>
    <property type="match status" value="1"/>
</dbReference>
<dbReference type="Pfam" id="PF18741">
    <property type="entry name" value="MTES_1575"/>
    <property type="match status" value="1"/>
</dbReference>
<reference evidence="9 10" key="1">
    <citation type="submission" date="2016-11" db="EMBL/GenBank/DDBJ databases">
        <title>Comparative genomics of Acidibacillus ferroxidans species.</title>
        <authorList>
            <person name="Oliveira G."/>
            <person name="Nunes G."/>
            <person name="Oliveira R."/>
            <person name="Araujo F."/>
            <person name="Salim A."/>
            <person name="Scholte L."/>
            <person name="Morais D."/>
            <person name="Nancucheo I."/>
            <person name="Johnson D.B."/>
            <person name="Grail B."/>
            <person name="Bittencourt J."/>
            <person name="Valadares R."/>
        </authorList>
    </citation>
    <scope>NUCLEOTIDE SEQUENCE [LARGE SCALE GENOMIC DNA]</scope>
    <source>
        <strain evidence="9 10">Y002</strain>
    </source>
</reference>
<evidence type="ECO:0000256" key="5">
    <source>
        <dbReference type="ARBA" id="ARBA00022840"/>
    </source>
</evidence>
<dbReference type="EMBL" id="MPDK01000021">
    <property type="protein sequence ID" value="PWI56998.1"/>
    <property type="molecule type" value="Genomic_DNA"/>
</dbReference>
<evidence type="ECO:0000256" key="4">
    <source>
        <dbReference type="ARBA" id="ARBA00022806"/>
    </source>
</evidence>
<dbReference type="GO" id="GO:0043139">
    <property type="term" value="F:5'-3' DNA helicase activity"/>
    <property type="evidence" value="ECO:0007669"/>
    <property type="project" value="TreeGrafter"/>
</dbReference>
<dbReference type="InterPro" id="IPR041679">
    <property type="entry name" value="DNA2/NAM7-like_C"/>
</dbReference>
<dbReference type="CDD" id="cd18808">
    <property type="entry name" value="SF1_C_Upf1"/>
    <property type="match status" value="1"/>
</dbReference>
<feature type="domain" description="Restriction endonuclease type II-like" evidence="8">
    <location>
        <begin position="1279"/>
        <end position="1374"/>
    </location>
</feature>
<dbReference type="SUPFAM" id="SSF52540">
    <property type="entry name" value="P-loop containing nucleoside triphosphate hydrolases"/>
    <property type="match status" value="1"/>
</dbReference>
<keyword evidence="5" id="KW-0067">ATP-binding</keyword>
<dbReference type="PANTHER" id="PTHR43788">
    <property type="entry name" value="DNA2/NAM7 HELICASE FAMILY MEMBER"/>
    <property type="match status" value="1"/>
</dbReference>
<dbReference type="Pfam" id="PF13195">
    <property type="entry name" value="DUF4011"/>
    <property type="match status" value="1"/>
</dbReference>
<gene>
    <name evidence="9" type="ORF">BM613_10990</name>
</gene>
<dbReference type="InterPro" id="IPR049468">
    <property type="entry name" value="Restrct_endonuc-II-like_dom"/>
</dbReference>
<evidence type="ECO:0000259" key="8">
    <source>
        <dbReference type="Pfam" id="PF18741"/>
    </source>
</evidence>
<dbReference type="InterPro" id="IPR050534">
    <property type="entry name" value="Coronavir_polyprotein_1ab"/>
</dbReference>
<dbReference type="InterPro" id="IPR011335">
    <property type="entry name" value="Restrct_endonuc-II-like"/>
</dbReference>